<organism evidence="1 2">
    <name type="scientific">Panagrolaimus sp. JU765</name>
    <dbReference type="NCBI Taxonomy" id="591449"/>
    <lineage>
        <taxon>Eukaryota</taxon>
        <taxon>Metazoa</taxon>
        <taxon>Ecdysozoa</taxon>
        <taxon>Nematoda</taxon>
        <taxon>Chromadorea</taxon>
        <taxon>Rhabditida</taxon>
        <taxon>Tylenchina</taxon>
        <taxon>Panagrolaimomorpha</taxon>
        <taxon>Panagrolaimoidea</taxon>
        <taxon>Panagrolaimidae</taxon>
        <taxon>Panagrolaimus</taxon>
    </lineage>
</organism>
<reference evidence="2" key="1">
    <citation type="submission" date="2022-11" db="UniProtKB">
        <authorList>
            <consortium name="WormBaseParasite"/>
        </authorList>
    </citation>
    <scope>IDENTIFICATION</scope>
</reference>
<evidence type="ECO:0000313" key="2">
    <source>
        <dbReference type="WBParaSite" id="JU765_v2.g7552.t1"/>
    </source>
</evidence>
<protein>
    <submittedName>
        <fullName evidence="2">Uncharacterized protein</fullName>
    </submittedName>
</protein>
<evidence type="ECO:0000313" key="1">
    <source>
        <dbReference type="Proteomes" id="UP000887576"/>
    </source>
</evidence>
<dbReference type="Proteomes" id="UP000887576">
    <property type="component" value="Unplaced"/>
</dbReference>
<accession>A0AC34RK91</accession>
<proteinExistence type="predicted"/>
<sequence>MKKIQICVESPKDAHLDDCSIAKTIPDEKIWWRHLLSGALAGTVSRTCTAPLDRLKVFLQVHSTHQKHYNIISATKYLYHEGGIKSFWRGNGINVIKIAPESAFKFMTYEQMKRIIQKVKGRHRLSATDRVLAGSSAGAISITLIYPLEVLKTRLALRSTKEPERGLINYARKMYKNEGFSCFYRGYIPSLLGIIPSSGIDLAIYETLKKNYMRRHPELKEPSVLVMLACGTCSSTCGQLVSYPLALIRTKLQAGINQSYLCLILIFPSFIACYFMCIMFLIHIRSDESSALKVVNIFSFVSLVSCLSTGVFNYHDYYGWNETSLVKMDERENYLFYLKFCSIITFVLIDLIILLLGCFYYCVFTK</sequence>
<name>A0AC34RK91_9BILA</name>
<dbReference type="WBParaSite" id="JU765_v2.g7552.t1">
    <property type="protein sequence ID" value="JU765_v2.g7552.t1"/>
    <property type="gene ID" value="JU765_v2.g7552"/>
</dbReference>